<feature type="binding site" evidence="6">
    <location>
        <position position="52"/>
    </location>
    <ligand>
        <name>Na(+)</name>
        <dbReference type="ChEBI" id="CHEBI:29101"/>
        <label>1</label>
    </ligand>
</feature>
<dbReference type="AlphaFoldDB" id="A0A8B7XYK1"/>
<feature type="transmembrane region" description="Helical" evidence="10">
    <location>
        <begin position="343"/>
        <end position="368"/>
    </location>
</feature>
<feature type="transmembrane region" description="Helical" evidence="10">
    <location>
        <begin position="116"/>
        <end position="143"/>
    </location>
</feature>
<keyword evidence="11" id="KW-1185">Reference proteome</keyword>
<reference evidence="12" key="1">
    <citation type="submission" date="2025-08" db="UniProtKB">
        <authorList>
            <consortium name="RefSeq"/>
        </authorList>
    </citation>
    <scope>IDENTIFICATION</scope>
</reference>
<feature type="binding site" evidence="6">
    <location>
        <position position="414"/>
    </location>
    <ligand>
        <name>Na(+)</name>
        <dbReference type="ChEBI" id="CHEBI:29101"/>
        <label>1</label>
    </ligand>
</feature>
<sequence>MEKLREDDVTDWDKMKPADDGSKYGRDLSEEPGERGNWSGKLDFILSCVSYAVGLGNIWRFPFLCFENGGGAFLLPYVLMMLVVGMPVFFLEMAMGQFSSLGCLSVWKCAPTAKGLGYGMLMIAAVIACYYNVIIAYTLFYLFASFTKEVPWKTCDNEWNTPTCRVTKACKDCNDSFNDTYVDNNTFSSDEMYDYASFNASTVNVSWTRPSEEYFNYRMLDVSDGIHYLGEVKWELTLCLLLAWILVFLSLAKGIQSSGKVVYVTSTFPYFVLIALFIRGITLEGAVDGIIFYMKPIPTKLLLPKVWQDAAVQVLFSLGCSFGTLHTLSSYNKFHHNTLKDAVIVSWLDCLTSIFGGFVVFSVLGFMAQDTGTTVDKVVDSGPGLAFIVYPEAIARMPLAPLWSILFFTMLFMLGIGSEFTLFEAVLTGLVDDLEKNIKNFRKYKTWLTLGLCIVSFLMGLPMVTQGGVHIVTLLNTFVANINFLIVTTTEMIVIAHIYGVNRFLADMQAMLGFKLSIYWKISWWIVAPVVLLCVTIASIALYTPLKYGDGNPYPDWAQAIGWIISLSTLVPALVYPIYYMHGLQGNVFERVRLSMKPTADWGPALDKDRVATGYSALSGTDTECEQMVERENDTKDSETKI</sequence>
<feature type="binding site" evidence="6">
    <location>
        <position position="317"/>
    </location>
    <ligand>
        <name>Na(+)</name>
        <dbReference type="ChEBI" id="CHEBI:29101"/>
        <label>1</label>
    </ligand>
</feature>
<keyword evidence="3 8" id="KW-0812">Transmembrane</keyword>
<feature type="transmembrane region" description="Helical" evidence="10">
    <location>
        <begin position="74"/>
        <end position="95"/>
    </location>
</feature>
<keyword evidence="5 10" id="KW-0472">Membrane</keyword>
<evidence type="ECO:0000256" key="3">
    <source>
        <dbReference type="ARBA" id="ARBA00022692"/>
    </source>
</evidence>
<feature type="binding site" evidence="6">
    <location>
        <position position="418"/>
    </location>
    <ligand>
        <name>Na(+)</name>
        <dbReference type="ChEBI" id="CHEBI:29101"/>
        <label>1</label>
    </ligand>
</feature>
<dbReference type="InterPro" id="IPR000175">
    <property type="entry name" value="Na/ntran_symport"/>
</dbReference>
<keyword evidence="8" id="KW-0769">Symport</keyword>
<accession>A0A8B7XYK1</accession>
<evidence type="ECO:0000313" key="12">
    <source>
        <dbReference type="RefSeq" id="XP_022084856.1"/>
    </source>
</evidence>
<organism evidence="11 12">
    <name type="scientific">Acanthaster planci</name>
    <name type="common">Crown-of-thorns starfish</name>
    <dbReference type="NCBI Taxonomy" id="133434"/>
    <lineage>
        <taxon>Eukaryota</taxon>
        <taxon>Metazoa</taxon>
        <taxon>Echinodermata</taxon>
        <taxon>Eleutherozoa</taxon>
        <taxon>Asterozoa</taxon>
        <taxon>Asteroidea</taxon>
        <taxon>Valvatacea</taxon>
        <taxon>Valvatida</taxon>
        <taxon>Acanthasteridae</taxon>
        <taxon>Acanthaster</taxon>
    </lineage>
</organism>
<dbReference type="GO" id="GO:0015375">
    <property type="term" value="F:glycine:sodium symporter activity"/>
    <property type="evidence" value="ECO:0007669"/>
    <property type="project" value="TreeGrafter"/>
</dbReference>
<feature type="transmembrane region" description="Helical" evidence="10">
    <location>
        <begin position="557"/>
        <end position="579"/>
    </location>
</feature>
<evidence type="ECO:0000256" key="4">
    <source>
        <dbReference type="ARBA" id="ARBA00022989"/>
    </source>
</evidence>
<keyword evidence="2 8" id="KW-0813">Transport</keyword>
<dbReference type="RefSeq" id="XP_022084856.1">
    <property type="nucleotide sequence ID" value="XM_022229164.1"/>
</dbReference>
<dbReference type="GeneID" id="110976132"/>
<feature type="compositionally biased region" description="Basic and acidic residues" evidence="9">
    <location>
        <begin position="1"/>
        <end position="34"/>
    </location>
</feature>
<dbReference type="InterPro" id="IPR037272">
    <property type="entry name" value="SNS_sf"/>
</dbReference>
<dbReference type="Pfam" id="PF00209">
    <property type="entry name" value="SNF"/>
    <property type="match status" value="1"/>
</dbReference>
<dbReference type="PROSITE" id="PS00610">
    <property type="entry name" value="NA_NEUROTRAN_SYMP_1"/>
    <property type="match status" value="1"/>
</dbReference>
<dbReference type="Proteomes" id="UP000694845">
    <property type="component" value="Unplaced"/>
</dbReference>
<dbReference type="PROSITE" id="PS00754">
    <property type="entry name" value="NA_NEUROTRAN_SYMP_2"/>
    <property type="match status" value="1"/>
</dbReference>
<evidence type="ECO:0000256" key="9">
    <source>
        <dbReference type="SAM" id="MobiDB-lite"/>
    </source>
</evidence>
<evidence type="ECO:0000256" key="7">
    <source>
        <dbReference type="PIRSR" id="PIRSR600175-2"/>
    </source>
</evidence>
<dbReference type="OrthoDB" id="6581954at2759"/>
<feature type="region of interest" description="Disordered" evidence="9">
    <location>
        <begin position="1"/>
        <end position="35"/>
    </location>
</feature>
<proteinExistence type="inferred from homology"/>
<evidence type="ECO:0000313" key="11">
    <source>
        <dbReference type="Proteomes" id="UP000694845"/>
    </source>
</evidence>
<gene>
    <name evidence="12" type="primary">LOC110976132</name>
</gene>
<keyword evidence="6" id="KW-0915">Sodium</keyword>
<comment type="subcellular location">
    <subcellularLocation>
        <location evidence="1">Membrane</location>
        <topology evidence="1">Multi-pass membrane protein</topology>
    </subcellularLocation>
</comment>
<feature type="disulfide bond" evidence="7">
    <location>
        <begin position="155"/>
        <end position="164"/>
    </location>
</feature>
<keyword evidence="7" id="KW-1015">Disulfide bond</keyword>
<keyword evidence="6" id="KW-0479">Metal-binding</keyword>
<feature type="transmembrane region" description="Helical" evidence="10">
    <location>
        <begin position="522"/>
        <end position="545"/>
    </location>
</feature>
<dbReference type="PRINTS" id="PR00176">
    <property type="entry name" value="NANEUSMPORT"/>
</dbReference>
<evidence type="ECO:0000256" key="10">
    <source>
        <dbReference type="SAM" id="Phobius"/>
    </source>
</evidence>
<evidence type="ECO:0000256" key="8">
    <source>
        <dbReference type="RuleBase" id="RU003732"/>
    </source>
</evidence>
<dbReference type="PROSITE" id="PS50267">
    <property type="entry name" value="NA_NEUROTRAN_SYMP_3"/>
    <property type="match status" value="1"/>
</dbReference>
<comment type="similarity">
    <text evidence="8">Belongs to the sodium:neurotransmitter symporter (SNF) (TC 2.A.22) family.</text>
</comment>
<evidence type="ECO:0000256" key="5">
    <source>
        <dbReference type="ARBA" id="ARBA00023136"/>
    </source>
</evidence>
<dbReference type="GO" id="GO:0046872">
    <property type="term" value="F:metal ion binding"/>
    <property type="evidence" value="ECO:0007669"/>
    <property type="project" value="UniProtKB-KW"/>
</dbReference>
<dbReference type="KEGG" id="aplc:110976132"/>
<feature type="transmembrane region" description="Helical" evidence="10">
    <location>
        <begin position="261"/>
        <end position="278"/>
    </location>
</feature>
<dbReference type="SUPFAM" id="SSF161070">
    <property type="entry name" value="SNF-like"/>
    <property type="match status" value="1"/>
</dbReference>
<name>A0A8B7XYK1_ACAPL</name>
<protein>
    <recommendedName>
        <fullName evidence="8">Transporter</fullName>
    </recommendedName>
</protein>
<evidence type="ECO:0000256" key="1">
    <source>
        <dbReference type="ARBA" id="ARBA00004141"/>
    </source>
</evidence>
<feature type="binding site" evidence="6">
    <location>
        <position position="53"/>
    </location>
    <ligand>
        <name>Na(+)</name>
        <dbReference type="ChEBI" id="CHEBI:29101"/>
        <label>1</label>
    </ligand>
</feature>
<evidence type="ECO:0000256" key="6">
    <source>
        <dbReference type="PIRSR" id="PIRSR600175-1"/>
    </source>
</evidence>
<dbReference type="PANTHER" id="PTHR11616:SF240">
    <property type="entry name" value="BLOATED TUBULES, ISOFORM B-RELATED"/>
    <property type="match status" value="1"/>
</dbReference>
<feature type="transmembrane region" description="Helical" evidence="10">
    <location>
        <begin position="447"/>
        <end position="472"/>
    </location>
</feature>
<dbReference type="PANTHER" id="PTHR11616">
    <property type="entry name" value="SODIUM/CHLORIDE DEPENDENT TRANSPORTER"/>
    <property type="match status" value="1"/>
</dbReference>
<dbReference type="GO" id="GO:0005886">
    <property type="term" value="C:plasma membrane"/>
    <property type="evidence" value="ECO:0007669"/>
    <property type="project" value="TreeGrafter"/>
</dbReference>
<keyword evidence="4 10" id="KW-1133">Transmembrane helix</keyword>
<evidence type="ECO:0000256" key="2">
    <source>
        <dbReference type="ARBA" id="ARBA00022448"/>
    </source>
</evidence>
<feature type="transmembrane region" description="Helical" evidence="10">
    <location>
        <begin position="310"/>
        <end position="331"/>
    </location>
</feature>
<dbReference type="OMA" id="CLSVWKC"/>
<feature type="binding site" evidence="6">
    <location>
        <position position="57"/>
    </location>
    <ligand>
        <name>Na(+)</name>
        <dbReference type="ChEBI" id="CHEBI:29101"/>
        <label>1</label>
    </ligand>
</feature>
<feature type="transmembrane region" description="Helical" evidence="10">
    <location>
        <begin position="478"/>
        <end position="501"/>
    </location>
</feature>
<feature type="transmembrane region" description="Helical" evidence="10">
    <location>
        <begin position="405"/>
        <end position="427"/>
    </location>
</feature>